<name>A0A0W1B357_9BACL</name>
<evidence type="ECO:0000256" key="3">
    <source>
        <dbReference type="ARBA" id="ARBA00023163"/>
    </source>
</evidence>
<feature type="domain" description="HTH marR-type" evidence="4">
    <location>
        <begin position="9"/>
        <end position="140"/>
    </location>
</feature>
<organism evidence="5 6">
    <name type="scientific">Paenibacillus etheri</name>
    <dbReference type="NCBI Taxonomy" id="1306852"/>
    <lineage>
        <taxon>Bacteria</taxon>
        <taxon>Bacillati</taxon>
        <taxon>Bacillota</taxon>
        <taxon>Bacilli</taxon>
        <taxon>Bacillales</taxon>
        <taxon>Paenibacillaceae</taxon>
        <taxon>Paenibacillus</taxon>
    </lineage>
</organism>
<dbReference type="PANTHER" id="PTHR42756">
    <property type="entry name" value="TRANSCRIPTIONAL REGULATOR, MARR"/>
    <property type="match status" value="1"/>
</dbReference>
<dbReference type="SMART" id="SM00347">
    <property type="entry name" value="HTH_MARR"/>
    <property type="match status" value="1"/>
</dbReference>
<dbReference type="PROSITE" id="PS50995">
    <property type="entry name" value="HTH_MARR_2"/>
    <property type="match status" value="1"/>
</dbReference>
<dbReference type="InterPro" id="IPR036388">
    <property type="entry name" value="WH-like_DNA-bd_sf"/>
</dbReference>
<dbReference type="InterPro" id="IPR000835">
    <property type="entry name" value="HTH_MarR-typ"/>
</dbReference>
<evidence type="ECO:0000313" key="5">
    <source>
        <dbReference type="EMBL" id="KTD88012.1"/>
    </source>
</evidence>
<dbReference type="Gene3D" id="1.10.10.10">
    <property type="entry name" value="Winged helix-like DNA-binding domain superfamily/Winged helix DNA-binding domain"/>
    <property type="match status" value="1"/>
</dbReference>
<keyword evidence="2" id="KW-0238">DNA-binding</keyword>
<dbReference type="GO" id="GO:0003700">
    <property type="term" value="F:DNA-binding transcription factor activity"/>
    <property type="evidence" value="ECO:0007669"/>
    <property type="project" value="InterPro"/>
</dbReference>
<dbReference type="RefSeq" id="WP_060622316.1">
    <property type="nucleotide sequence ID" value="NZ_LCZJ02000016.1"/>
</dbReference>
<accession>A0A0W1B357</accession>
<dbReference type="SUPFAM" id="SSF46785">
    <property type="entry name" value="Winged helix' DNA-binding domain"/>
    <property type="match status" value="1"/>
</dbReference>
<dbReference type="PANTHER" id="PTHR42756:SF1">
    <property type="entry name" value="TRANSCRIPTIONAL REPRESSOR OF EMRAB OPERON"/>
    <property type="match status" value="1"/>
</dbReference>
<evidence type="ECO:0000256" key="2">
    <source>
        <dbReference type="ARBA" id="ARBA00023125"/>
    </source>
</evidence>
<evidence type="ECO:0000256" key="1">
    <source>
        <dbReference type="ARBA" id="ARBA00023015"/>
    </source>
</evidence>
<dbReference type="OrthoDB" id="3254893at2"/>
<sequence length="151" mass="17512">MEDEVQHWINRYMDAYMMVTRQVAARIKDSIAADTTNDQYQILRLIHAQEQCTSTYLAETFCVGKSSITAIINRLVQAGIIERTRDENDRRQVYLSMSEHGKRVFEAAESQVHEVVAPYLFHFEKKDIETFIMMFEKLASLIQNDNGGKSQ</sequence>
<evidence type="ECO:0000259" key="4">
    <source>
        <dbReference type="PROSITE" id="PS50995"/>
    </source>
</evidence>
<keyword evidence="1" id="KW-0805">Transcription regulation</keyword>
<dbReference type="Pfam" id="PF01047">
    <property type="entry name" value="MarR"/>
    <property type="match status" value="1"/>
</dbReference>
<dbReference type="AlphaFoldDB" id="A0A0W1B357"/>
<keyword evidence="6" id="KW-1185">Reference proteome</keyword>
<evidence type="ECO:0000313" key="6">
    <source>
        <dbReference type="Proteomes" id="UP000054709"/>
    </source>
</evidence>
<dbReference type="Proteomes" id="UP000054709">
    <property type="component" value="Unassembled WGS sequence"/>
</dbReference>
<dbReference type="EMBL" id="LCZJ02000016">
    <property type="protein sequence ID" value="KTD88012.1"/>
    <property type="molecule type" value="Genomic_DNA"/>
</dbReference>
<protein>
    <submittedName>
        <fullName evidence="5">MarR family transcriptional regulator</fullName>
    </submittedName>
</protein>
<comment type="caution">
    <text evidence="5">The sequence shown here is derived from an EMBL/GenBank/DDBJ whole genome shotgun (WGS) entry which is preliminary data.</text>
</comment>
<proteinExistence type="predicted"/>
<dbReference type="InterPro" id="IPR036390">
    <property type="entry name" value="WH_DNA-bd_sf"/>
</dbReference>
<dbReference type="PRINTS" id="PR00598">
    <property type="entry name" value="HTHMARR"/>
</dbReference>
<gene>
    <name evidence="5" type="ORF">UQ64_07835</name>
</gene>
<keyword evidence="3" id="KW-0804">Transcription</keyword>
<reference evidence="5 6" key="1">
    <citation type="journal article" date="2015" name="Int. Biodeterior. Biodegradation">
        <title>Physiological and genetic screening methods for the isolation of methyl tert-butyl ether-degrading bacteria for bioremediation purposes.</title>
        <authorList>
            <person name="Guisado I.M."/>
            <person name="Purswani J."/>
            <person name="Gonzalez Lopez J."/>
            <person name="Pozo C."/>
        </authorList>
    </citation>
    <scope>NUCLEOTIDE SEQUENCE [LARGE SCALE GENOMIC DNA]</scope>
    <source>
        <strain evidence="5 6">SH7</strain>
    </source>
</reference>
<dbReference type="GO" id="GO:0003677">
    <property type="term" value="F:DNA binding"/>
    <property type="evidence" value="ECO:0007669"/>
    <property type="project" value="UniProtKB-KW"/>
</dbReference>